<dbReference type="AlphaFoldDB" id="A0AAV5IW09"/>
<keyword evidence="2" id="KW-1185">Reference proteome</keyword>
<organism evidence="1 2">
    <name type="scientific">Rubroshorea leprosula</name>
    <dbReference type="NCBI Taxonomy" id="152421"/>
    <lineage>
        <taxon>Eukaryota</taxon>
        <taxon>Viridiplantae</taxon>
        <taxon>Streptophyta</taxon>
        <taxon>Embryophyta</taxon>
        <taxon>Tracheophyta</taxon>
        <taxon>Spermatophyta</taxon>
        <taxon>Magnoliopsida</taxon>
        <taxon>eudicotyledons</taxon>
        <taxon>Gunneridae</taxon>
        <taxon>Pentapetalae</taxon>
        <taxon>rosids</taxon>
        <taxon>malvids</taxon>
        <taxon>Malvales</taxon>
        <taxon>Dipterocarpaceae</taxon>
        <taxon>Rubroshorea</taxon>
    </lineage>
</organism>
<name>A0AAV5IW09_9ROSI</name>
<reference evidence="1 2" key="1">
    <citation type="journal article" date="2021" name="Commun. Biol.">
        <title>The genome of Shorea leprosula (Dipterocarpaceae) highlights the ecological relevance of drought in aseasonal tropical rainforests.</title>
        <authorList>
            <person name="Ng K.K.S."/>
            <person name="Kobayashi M.J."/>
            <person name="Fawcett J.A."/>
            <person name="Hatakeyama M."/>
            <person name="Paape T."/>
            <person name="Ng C.H."/>
            <person name="Ang C.C."/>
            <person name="Tnah L.H."/>
            <person name="Lee C.T."/>
            <person name="Nishiyama T."/>
            <person name="Sese J."/>
            <person name="O'Brien M.J."/>
            <person name="Copetti D."/>
            <person name="Mohd Noor M.I."/>
            <person name="Ong R.C."/>
            <person name="Putra M."/>
            <person name="Sireger I.Z."/>
            <person name="Indrioko S."/>
            <person name="Kosugi Y."/>
            <person name="Izuno A."/>
            <person name="Isagi Y."/>
            <person name="Lee S.L."/>
            <person name="Shimizu K.K."/>
        </authorList>
    </citation>
    <scope>NUCLEOTIDE SEQUENCE [LARGE SCALE GENOMIC DNA]</scope>
    <source>
        <strain evidence="1">214</strain>
    </source>
</reference>
<comment type="caution">
    <text evidence="1">The sequence shown here is derived from an EMBL/GenBank/DDBJ whole genome shotgun (WGS) entry which is preliminary data.</text>
</comment>
<protein>
    <submittedName>
        <fullName evidence="1">Uncharacterized protein</fullName>
    </submittedName>
</protein>
<dbReference type="Proteomes" id="UP001054252">
    <property type="component" value="Unassembled WGS sequence"/>
</dbReference>
<gene>
    <name evidence="1" type="ORF">SLEP1_g14546</name>
</gene>
<evidence type="ECO:0000313" key="2">
    <source>
        <dbReference type="Proteomes" id="UP001054252"/>
    </source>
</evidence>
<dbReference type="EMBL" id="BPVZ01000018">
    <property type="protein sequence ID" value="GKV02063.1"/>
    <property type="molecule type" value="Genomic_DNA"/>
</dbReference>
<proteinExistence type="predicted"/>
<evidence type="ECO:0000313" key="1">
    <source>
        <dbReference type="EMBL" id="GKV02063.1"/>
    </source>
</evidence>
<sequence length="46" mass="5450">MWKGQTNKLRGHDRLGTTSFYLALNKPSLTYSNFFVFNKPNHIHRI</sequence>
<accession>A0AAV5IW09</accession>